<dbReference type="Pfam" id="PF15797">
    <property type="entry name" value="DUF4706"/>
    <property type="match status" value="1"/>
</dbReference>
<feature type="domain" description="DUF4706" evidence="1">
    <location>
        <begin position="7"/>
        <end position="66"/>
    </location>
</feature>
<evidence type="ECO:0000313" key="3">
    <source>
        <dbReference type="Proteomes" id="UP001152759"/>
    </source>
</evidence>
<evidence type="ECO:0000313" key="2">
    <source>
        <dbReference type="EMBL" id="CAH0381757.1"/>
    </source>
</evidence>
<dbReference type="KEGG" id="btab:109044775"/>
<dbReference type="PANTHER" id="PTHR34394:SF1">
    <property type="entry name" value="SIMILAR TO RIKEN CDNA 2310022B05"/>
    <property type="match status" value="1"/>
</dbReference>
<dbReference type="PANTHER" id="PTHR34394">
    <property type="entry name" value="SIMILAR TO RIKEN CDNA 2310022B05"/>
    <property type="match status" value="1"/>
</dbReference>
<protein>
    <recommendedName>
        <fullName evidence="1">DUF4706 domain-containing protein</fullName>
    </recommendedName>
</protein>
<proteinExistence type="predicted"/>
<dbReference type="InterPro" id="IPR031600">
    <property type="entry name" value="DUF4706"/>
</dbReference>
<dbReference type="Proteomes" id="UP001152759">
    <property type="component" value="Chromosome 1"/>
</dbReference>
<reference evidence="2" key="1">
    <citation type="submission" date="2021-12" db="EMBL/GenBank/DDBJ databases">
        <authorList>
            <person name="King R."/>
        </authorList>
    </citation>
    <scope>NUCLEOTIDE SEQUENCE</scope>
</reference>
<organism evidence="2 3">
    <name type="scientific">Bemisia tabaci</name>
    <name type="common">Sweetpotato whitefly</name>
    <name type="synonym">Aleurodes tabaci</name>
    <dbReference type="NCBI Taxonomy" id="7038"/>
    <lineage>
        <taxon>Eukaryota</taxon>
        <taxon>Metazoa</taxon>
        <taxon>Ecdysozoa</taxon>
        <taxon>Arthropoda</taxon>
        <taxon>Hexapoda</taxon>
        <taxon>Insecta</taxon>
        <taxon>Pterygota</taxon>
        <taxon>Neoptera</taxon>
        <taxon>Paraneoptera</taxon>
        <taxon>Hemiptera</taxon>
        <taxon>Sternorrhyncha</taxon>
        <taxon>Aleyrodoidea</taxon>
        <taxon>Aleyrodidae</taxon>
        <taxon>Aleyrodinae</taxon>
        <taxon>Bemisia</taxon>
    </lineage>
</organism>
<dbReference type="AlphaFoldDB" id="A0A9N9ZY71"/>
<name>A0A9N9ZY71_BEMTA</name>
<dbReference type="EMBL" id="OU963862">
    <property type="protein sequence ID" value="CAH0381757.1"/>
    <property type="molecule type" value="Genomic_DNA"/>
</dbReference>
<accession>A0A9N9ZY71</accession>
<sequence>MQDTCDNYFRSINILAKLISADIEETKDAYQDLWNTLTAEEKCQALDDAIIHPDAVLKYSVYEDEDLPHSGIYHQHSCLSKSQQNLSCAVNLQVLKPLTIIRSPIKKKESTKQPSINVESTILETQQSIKPAVENVGFLNKIKSKVCTQRMSAAADEERELLCDSKMQICIVPKGSVLKPKNPPPPPPTSKTNYDEESALFSSFENLNISISSSDCKIPKTGFDFLDNW</sequence>
<keyword evidence="3" id="KW-1185">Reference proteome</keyword>
<gene>
    <name evidence="2" type="ORF">BEMITA_LOCUS1374</name>
</gene>
<evidence type="ECO:0000259" key="1">
    <source>
        <dbReference type="Pfam" id="PF15797"/>
    </source>
</evidence>